<keyword evidence="1" id="KW-0805">Transcription regulation</keyword>
<dbReference type="InterPro" id="IPR018060">
    <property type="entry name" value="HTH_AraC"/>
</dbReference>
<keyword evidence="3" id="KW-0804">Transcription</keyword>
<dbReference type="EMBL" id="SODV01000001">
    <property type="protein sequence ID" value="TDX02105.1"/>
    <property type="molecule type" value="Genomic_DNA"/>
</dbReference>
<dbReference type="PANTHER" id="PTHR43280">
    <property type="entry name" value="ARAC-FAMILY TRANSCRIPTIONAL REGULATOR"/>
    <property type="match status" value="1"/>
</dbReference>
<evidence type="ECO:0000256" key="1">
    <source>
        <dbReference type="ARBA" id="ARBA00023015"/>
    </source>
</evidence>
<keyword evidence="6" id="KW-1185">Reference proteome</keyword>
<keyword evidence="2 5" id="KW-0238">DNA-binding</keyword>
<dbReference type="InterPro" id="IPR009057">
    <property type="entry name" value="Homeodomain-like_sf"/>
</dbReference>
<dbReference type="GO" id="GO:0003700">
    <property type="term" value="F:DNA-binding transcription factor activity"/>
    <property type="evidence" value="ECO:0007669"/>
    <property type="project" value="InterPro"/>
</dbReference>
<dbReference type="Pfam" id="PF12833">
    <property type="entry name" value="HTH_18"/>
    <property type="match status" value="1"/>
</dbReference>
<comment type="caution">
    <text evidence="5">The sequence shown here is derived from an EMBL/GenBank/DDBJ whole genome shotgun (WGS) entry which is preliminary data.</text>
</comment>
<reference evidence="5 6" key="1">
    <citation type="submission" date="2019-03" db="EMBL/GenBank/DDBJ databases">
        <title>Genomic Encyclopedia of Type Strains, Phase IV (KMG-IV): sequencing the most valuable type-strain genomes for metagenomic binning, comparative biology and taxonomic classification.</title>
        <authorList>
            <person name="Goeker M."/>
        </authorList>
    </citation>
    <scope>NUCLEOTIDE SEQUENCE [LARGE SCALE GENOMIC DNA]</scope>
    <source>
        <strain evidence="5 6">DSM 100059</strain>
    </source>
</reference>
<dbReference type="PROSITE" id="PS01124">
    <property type="entry name" value="HTH_ARAC_FAMILY_2"/>
    <property type="match status" value="1"/>
</dbReference>
<dbReference type="PRINTS" id="PR00032">
    <property type="entry name" value="HTHARAC"/>
</dbReference>
<dbReference type="InterPro" id="IPR020449">
    <property type="entry name" value="Tscrpt_reg_AraC-type_HTH"/>
</dbReference>
<organism evidence="5 6">
    <name type="scientific">Dinghuibacter silviterrae</name>
    <dbReference type="NCBI Taxonomy" id="1539049"/>
    <lineage>
        <taxon>Bacteria</taxon>
        <taxon>Pseudomonadati</taxon>
        <taxon>Bacteroidota</taxon>
        <taxon>Chitinophagia</taxon>
        <taxon>Chitinophagales</taxon>
        <taxon>Chitinophagaceae</taxon>
        <taxon>Dinghuibacter</taxon>
    </lineage>
</organism>
<evidence type="ECO:0000313" key="5">
    <source>
        <dbReference type="EMBL" id="TDX02105.1"/>
    </source>
</evidence>
<dbReference type="Gene3D" id="1.10.10.60">
    <property type="entry name" value="Homeodomain-like"/>
    <property type="match status" value="2"/>
</dbReference>
<evidence type="ECO:0000256" key="2">
    <source>
        <dbReference type="ARBA" id="ARBA00023125"/>
    </source>
</evidence>
<gene>
    <name evidence="5" type="ORF">EDB95_3155</name>
</gene>
<dbReference type="RefSeq" id="WP_133994733.1">
    <property type="nucleotide sequence ID" value="NZ_SODV01000001.1"/>
</dbReference>
<evidence type="ECO:0000313" key="6">
    <source>
        <dbReference type="Proteomes" id="UP000294498"/>
    </source>
</evidence>
<dbReference type="OrthoDB" id="9816011at2"/>
<dbReference type="AlphaFoldDB" id="A0A4R8DX46"/>
<sequence>MSDYPKMYLYRRLVQAKLFIDSHYAEAIDLDLIADEASFSKFHFIKLFKSTYRRTPHQYLTFIRIQKAKALLDAGGPVTEVCYAVGFESLGSFSLLFKRVTGHTPSAYLAQQQVLKAEKAAAPLRFIPGCFAESRGWLPK</sequence>
<feature type="domain" description="HTH araC/xylS-type" evidence="4">
    <location>
        <begin position="14"/>
        <end position="111"/>
    </location>
</feature>
<proteinExistence type="predicted"/>
<dbReference type="PROSITE" id="PS00041">
    <property type="entry name" value="HTH_ARAC_FAMILY_1"/>
    <property type="match status" value="1"/>
</dbReference>
<accession>A0A4R8DX46</accession>
<dbReference type="SMART" id="SM00342">
    <property type="entry name" value="HTH_ARAC"/>
    <property type="match status" value="1"/>
</dbReference>
<protein>
    <submittedName>
        <fullName evidence="5">AraC-like DNA-binding protein</fullName>
    </submittedName>
</protein>
<dbReference type="SUPFAM" id="SSF46689">
    <property type="entry name" value="Homeodomain-like"/>
    <property type="match status" value="2"/>
</dbReference>
<dbReference type="Proteomes" id="UP000294498">
    <property type="component" value="Unassembled WGS sequence"/>
</dbReference>
<name>A0A4R8DX46_9BACT</name>
<evidence type="ECO:0000259" key="4">
    <source>
        <dbReference type="PROSITE" id="PS01124"/>
    </source>
</evidence>
<evidence type="ECO:0000256" key="3">
    <source>
        <dbReference type="ARBA" id="ARBA00023163"/>
    </source>
</evidence>
<dbReference type="InterPro" id="IPR018062">
    <property type="entry name" value="HTH_AraC-typ_CS"/>
</dbReference>
<dbReference type="GO" id="GO:0043565">
    <property type="term" value="F:sequence-specific DNA binding"/>
    <property type="evidence" value="ECO:0007669"/>
    <property type="project" value="InterPro"/>
</dbReference>
<dbReference type="PANTHER" id="PTHR43280:SF2">
    <property type="entry name" value="HTH-TYPE TRANSCRIPTIONAL REGULATOR EXSA"/>
    <property type="match status" value="1"/>
</dbReference>